<feature type="region of interest" description="Disordered" evidence="7">
    <location>
        <begin position="1"/>
        <end position="25"/>
    </location>
</feature>
<comment type="similarity">
    <text evidence="2">Belongs to the nucleobase:cation symporter-2 (NCS2) (TC 2.A.40) family. Azg-like subfamily.</text>
</comment>
<evidence type="ECO:0000256" key="8">
    <source>
        <dbReference type="SAM" id="Phobius"/>
    </source>
</evidence>
<feature type="transmembrane region" description="Helical" evidence="8">
    <location>
        <begin position="617"/>
        <end position="636"/>
    </location>
</feature>
<sequence length="637" mass="68970">MCQGGAFAQHTSPHTHPQINKPPNFPKSPGCCQVTTTFTSMIFLFFQVPYLDVRKKSWAPEISDTHCPTFPKSERQKGIQYCLKCHRHSPSTYFIHLHTSFLYRRDAASIAKHCNTSSKSLQTTATNPTCPVDRRVQTALRQMVGTTGVRLSDNPDEIPDTPRRSIFRRGFAYATEAINGGVDSVNRKAEEIRDANFCTEIRAGLITFSAMLYVLAANPAVIASSGYECSCRGEDKGRPNCGQDYQACIEELRRDMVAVTAAVSAMSCILFGLMTNMPVAVAPGMGLNSYFAYQVIGIRGSGLLPWRSALTAVFLEGWIFIILSLTGLRHWLVRIIPSTMKVAGVCGIGLFLALTGLANNTGLGLITSGDVVPISLADCSNPDQQGQCSGVSAIADPKLWLGILGGGILPTVLMGFNNKYSIGIGVLFVTLMSIPRSTSVTFFPYNSVGQNKWDYFSSMVGVRKTGFDMSQLRFDFGPHQGNFVVALLTMLYVDMIDCTATLQGLARYTYRLQGPDPDFPGSTIAYCTNAFCISMGALLGSSPVTVFVESGAGAQSGGRTGIAAIVTGLCFLAAVFFAPFFSGIPPWATGPALILIGFLMVRQIYSINWNYAGDAIPSFVTIMFIPFSYSVAYGLIA</sequence>
<feature type="transmembrane region" description="Helical" evidence="8">
    <location>
        <begin position="587"/>
        <end position="605"/>
    </location>
</feature>
<reference evidence="9" key="2">
    <citation type="submission" date="2002-06" db="EMBL/GenBank/DDBJ databases">
        <authorList>
            <person name="German Neurospora genome project"/>
        </authorList>
    </citation>
    <scope>NUCLEOTIDE SEQUENCE</scope>
</reference>
<proteinExistence type="inferred from homology"/>
<evidence type="ECO:0000256" key="4">
    <source>
        <dbReference type="ARBA" id="ARBA00022692"/>
    </source>
</evidence>
<dbReference type="GO" id="GO:0015853">
    <property type="term" value="P:adenine transport"/>
    <property type="evidence" value="ECO:0007669"/>
    <property type="project" value="TreeGrafter"/>
</dbReference>
<keyword evidence="4 8" id="KW-0812">Transmembrane</keyword>
<feature type="transmembrane region" description="Helical" evidence="8">
    <location>
        <begin position="560"/>
        <end position="581"/>
    </location>
</feature>
<dbReference type="VEuPathDB" id="FungiDB:NCU04625"/>
<feature type="transmembrane region" description="Helical" evidence="8">
    <location>
        <begin position="399"/>
        <end position="416"/>
    </location>
</feature>
<feature type="transmembrane region" description="Helical" evidence="8">
    <location>
        <begin position="309"/>
        <end position="328"/>
    </location>
</feature>
<feature type="transmembrane region" description="Helical" evidence="8">
    <location>
        <begin position="423"/>
        <end position="445"/>
    </location>
</feature>
<comment type="subcellular location">
    <subcellularLocation>
        <location evidence="1">Membrane</location>
        <topology evidence="1">Multi-pass membrane protein</topology>
    </subcellularLocation>
</comment>
<feature type="compositionally biased region" description="Polar residues" evidence="7">
    <location>
        <begin position="9"/>
        <end position="18"/>
    </location>
</feature>
<dbReference type="GO" id="GO:0005886">
    <property type="term" value="C:plasma membrane"/>
    <property type="evidence" value="ECO:0007669"/>
    <property type="project" value="TreeGrafter"/>
</dbReference>
<dbReference type="GO" id="GO:0005345">
    <property type="term" value="F:purine nucleobase transmembrane transporter activity"/>
    <property type="evidence" value="ECO:0007669"/>
    <property type="project" value="TreeGrafter"/>
</dbReference>
<evidence type="ECO:0000256" key="5">
    <source>
        <dbReference type="ARBA" id="ARBA00022989"/>
    </source>
</evidence>
<evidence type="ECO:0000256" key="3">
    <source>
        <dbReference type="ARBA" id="ARBA00022448"/>
    </source>
</evidence>
<feature type="transmembrane region" description="Helical" evidence="8">
    <location>
        <begin position="256"/>
        <end position="275"/>
    </location>
</feature>
<evidence type="ECO:0000256" key="2">
    <source>
        <dbReference type="ARBA" id="ARBA00005697"/>
    </source>
</evidence>
<feature type="transmembrane region" description="Helical" evidence="8">
    <location>
        <begin position="523"/>
        <end position="548"/>
    </location>
</feature>
<accession>Q8NIU1</accession>
<dbReference type="EMBL" id="AL807374">
    <property type="protein sequence ID" value="CAD37066.1"/>
    <property type="molecule type" value="Genomic_DNA"/>
</dbReference>
<evidence type="ECO:0000313" key="9">
    <source>
        <dbReference type="EMBL" id="CAD37066.1"/>
    </source>
</evidence>
<dbReference type="PANTHER" id="PTHR43337:SF3">
    <property type="entry name" value="PURINE TRANSPORTER"/>
    <property type="match status" value="1"/>
</dbReference>
<reference evidence="9" key="1">
    <citation type="submission" date="2002-06" db="EMBL/GenBank/DDBJ databases">
        <authorList>
            <person name="Schulte U."/>
            <person name="Aign V."/>
            <person name="Hoheisel J."/>
            <person name="Brandt P."/>
            <person name="Fartmann B."/>
            <person name="Holland R."/>
            <person name="Nyakatura G."/>
            <person name="Mewes H.W."/>
            <person name="Mannhaupt G."/>
        </authorList>
    </citation>
    <scope>NUCLEOTIDE SEQUENCE</scope>
</reference>
<dbReference type="PANTHER" id="PTHR43337">
    <property type="entry name" value="XANTHINE/URACIL PERMEASE C887.17-RELATED"/>
    <property type="match status" value="1"/>
</dbReference>
<dbReference type="AlphaFoldDB" id="Q8NIU1"/>
<organism evidence="9">
    <name type="scientific">Neurospora crassa</name>
    <dbReference type="NCBI Taxonomy" id="5141"/>
    <lineage>
        <taxon>Eukaryota</taxon>
        <taxon>Fungi</taxon>
        <taxon>Dikarya</taxon>
        <taxon>Ascomycota</taxon>
        <taxon>Pezizomycotina</taxon>
        <taxon>Sordariomycetes</taxon>
        <taxon>Sordariomycetidae</taxon>
        <taxon>Sordariales</taxon>
        <taxon>Sordariaceae</taxon>
        <taxon>Neurospora</taxon>
    </lineage>
</organism>
<evidence type="ECO:0000256" key="7">
    <source>
        <dbReference type="SAM" id="MobiDB-lite"/>
    </source>
</evidence>
<dbReference type="Pfam" id="PF00860">
    <property type="entry name" value="Xan_ur_permease"/>
    <property type="match status" value="1"/>
</dbReference>
<gene>
    <name evidence="9" type="primary">B13H18.200</name>
</gene>
<protein>
    <submittedName>
        <fullName evidence="9">Uncharacterized protein B13H18.200</fullName>
    </submittedName>
</protein>
<keyword evidence="6 8" id="KW-0472">Membrane</keyword>
<keyword evidence="5 8" id="KW-1133">Transmembrane helix</keyword>
<keyword evidence="3" id="KW-0813">Transport</keyword>
<dbReference type="GO" id="GO:0015854">
    <property type="term" value="P:guanine transport"/>
    <property type="evidence" value="ECO:0007669"/>
    <property type="project" value="TreeGrafter"/>
</dbReference>
<name>Q8NIU1_NEUCS</name>
<feature type="transmembrane region" description="Helical" evidence="8">
    <location>
        <begin position="340"/>
        <end position="358"/>
    </location>
</feature>
<evidence type="ECO:0000256" key="1">
    <source>
        <dbReference type="ARBA" id="ARBA00004141"/>
    </source>
</evidence>
<dbReference type="InterPro" id="IPR045018">
    <property type="entry name" value="Azg-like"/>
</dbReference>
<dbReference type="InterPro" id="IPR006043">
    <property type="entry name" value="NCS2"/>
</dbReference>
<evidence type="ECO:0000256" key="6">
    <source>
        <dbReference type="ARBA" id="ARBA00023136"/>
    </source>
</evidence>